<feature type="binding site" evidence="15">
    <location>
        <position position="362"/>
    </location>
    <ligand>
        <name>substrate</name>
    </ligand>
</feature>
<dbReference type="Gene3D" id="3.20.20.70">
    <property type="entry name" value="Aldolase class I"/>
    <property type="match status" value="1"/>
</dbReference>
<dbReference type="InterPro" id="IPR018089">
    <property type="entry name" value="OMPdecase_AS"/>
</dbReference>
<dbReference type="CDD" id="cd04725">
    <property type="entry name" value="OMP_decarboxylase_like"/>
    <property type="match status" value="1"/>
</dbReference>
<dbReference type="GO" id="GO:0004590">
    <property type="term" value="F:orotidine-5'-phosphate decarboxylase activity"/>
    <property type="evidence" value="ECO:0007669"/>
    <property type="project" value="UniProtKB-EC"/>
</dbReference>
<evidence type="ECO:0000256" key="11">
    <source>
        <dbReference type="ARBA" id="ARBA00022975"/>
    </source>
</evidence>
<evidence type="ECO:0000256" key="9">
    <source>
        <dbReference type="ARBA" id="ARBA00022679"/>
    </source>
</evidence>
<evidence type="ECO:0000256" key="12">
    <source>
        <dbReference type="ARBA" id="ARBA00023239"/>
    </source>
</evidence>
<evidence type="ECO:0000256" key="15">
    <source>
        <dbReference type="PIRSR" id="PIRSR614732-2"/>
    </source>
</evidence>
<comment type="caution">
    <text evidence="17">The sequence shown here is derived from an EMBL/GenBank/DDBJ whole genome shotgun (WGS) entry which is preliminary data.</text>
</comment>
<evidence type="ECO:0000313" key="17">
    <source>
        <dbReference type="EMBL" id="KAK5641421.1"/>
    </source>
</evidence>
<evidence type="ECO:0000256" key="4">
    <source>
        <dbReference type="ARBA" id="ARBA00009769"/>
    </source>
</evidence>
<feature type="binding site" evidence="15">
    <location>
        <position position="253"/>
    </location>
    <ligand>
        <name>substrate</name>
    </ligand>
</feature>
<dbReference type="PROSITE" id="PS00156">
    <property type="entry name" value="OMPDECASE"/>
    <property type="match status" value="1"/>
</dbReference>
<dbReference type="InterPro" id="IPR029057">
    <property type="entry name" value="PRTase-like"/>
</dbReference>
<proteinExistence type="inferred from homology"/>
<feature type="binding site" evidence="15">
    <location>
        <position position="275"/>
    </location>
    <ligand>
        <name>substrate</name>
    </ligand>
</feature>
<dbReference type="EC" id="4.1.1.23" evidence="6"/>
<evidence type="ECO:0000256" key="3">
    <source>
        <dbReference type="ARBA" id="ARBA00006221"/>
    </source>
</evidence>
<dbReference type="FunFam" id="3.40.50.2020:FF:000025">
    <property type="entry name" value="Uridine monophosphate synthetase"/>
    <property type="match status" value="1"/>
</dbReference>
<keyword evidence="13" id="KW-0511">Multifunctional enzyme</keyword>
<feature type="binding site" evidence="15">
    <location>
        <position position="440"/>
    </location>
    <ligand>
        <name>substrate</name>
    </ligand>
</feature>
<evidence type="ECO:0000256" key="14">
    <source>
        <dbReference type="PIRSR" id="PIRSR614732-1"/>
    </source>
</evidence>
<evidence type="ECO:0000256" key="8">
    <source>
        <dbReference type="ARBA" id="ARBA00022676"/>
    </source>
</evidence>
<dbReference type="InterPro" id="IPR000836">
    <property type="entry name" value="PRTase_dom"/>
</dbReference>
<protein>
    <recommendedName>
        <fullName evidence="7">Uridine 5'-monophosphate synthase</fullName>
        <ecNumber evidence="5">2.4.2.10</ecNumber>
        <ecNumber evidence="6">4.1.1.23</ecNumber>
    </recommendedName>
</protein>
<dbReference type="FunFam" id="3.20.20.70:FF:000114">
    <property type="entry name" value="Decarboxylase,orotidine phosphate"/>
    <property type="match status" value="1"/>
</dbReference>
<dbReference type="Proteomes" id="UP001329430">
    <property type="component" value="Chromosome 7"/>
</dbReference>
<dbReference type="InterPro" id="IPR004467">
    <property type="entry name" value="Or_phspho_trans_dom"/>
</dbReference>
<comment type="pathway">
    <text evidence="2">Pyrimidine metabolism; UMP biosynthesis via de novo pathway; UMP from orotate: step 1/2.</text>
</comment>
<dbReference type="InterPro" id="IPR011060">
    <property type="entry name" value="RibuloseP-bd_barrel"/>
</dbReference>
<dbReference type="SMART" id="SM00934">
    <property type="entry name" value="OMPdecase"/>
    <property type="match status" value="1"/>
</dbReference>
<keyword evidence="18" id="KW-1185">Reference proteome</keyword>
<feature type="binding site" evidence="15">
    <location>
        <position position="421"/>
    </location>
    <ligand>
        <name>substrate</name>
    </ligand>
</feature>
<gene>
    <name evidence="17" type="ORF">RI129_009968</name>
</gene>
<dbReference type="Pfam" id="PF00156">
    <property type="entry name" value="Pribosyltran"/>
    <property type="match status" value="1"/>
</dbReference>
<feature type="active site" description="For OMPdecase activity" evidence="14">
    <location>
        <position position="306"/>
    </location>
</feature>
<evidence type="ECO:0000256" key="7">
    <source>
        <dbReference type="ARBA" id="ARBA00015047"/>
    </source>
</evidence>
<dbReference type="GO" id="GO:0004588">
    <property type="term" value="F:orotate phosphoribosyltransferase activity"/>
    <property type="evidence" value="ECO:0007669"/>
    <property type="project" value="UniProtKB-EC"/>
</dbReference>
<reference evidence="17 18" key="1">
    <citation type="journal article" date="2024" name="Insects">
        <title>An Improved Chromosome-Level Genome Assembly of the Firefly Pyrocoelia pectoralis.</title>
        <authorList>
            <person name="Fu X."/>
            <person name="Meyer-Rochow V.B."/>
            <person name="Ballantyne L."/>
            <person name="Zhu X."/>
        </authorList>
    </citation>
    <scope>NUCLEOTIDE SEQUENCE [LARGE SCALE GENOMIC DNA]</scope>
    <source>
        <strain evidence="17">XCY_ONT2</strain>
    </source>
</reference>
<evidence type="ECO:0000259" key="16">
    <source>
        <dbReference type="SMART" id="SM00934"/>
    </source>
</evidence>
<dbReference type="NCBIfam" id="TIGR00336">
    <property type="entry name" value="pyrE"/>
    <property type="match status" value="1"/>
</dbReference>
<keyword evidence="8" id="KW-0328">Glycosyltransferase</keyword>
<evidence type="ECO:0000256" key="1">
    <source>
        <dbReference type="ARBA" id="ARBA00004861"/>
    </source>
</evidence>
<dbReference type="InterPro" id="IPR023031">
    <property type="entry name" value="OPRT"/>
</dbReference>
<comment type="pathway">
    <text evidence="1">Pyrimidine metabolism; UMP biosynthesis via de novo pathway; UMP from orotate: step 2/2.</text>
</comment>
<keyword evidence="11" id="KW-0665">Pyrimidine biosynthesis</keyword>
<accession>A0AAN7ZJ02</accession>
<dbReference type="Gene3D" id="3.40.50.2020">
    <property type="match status" value="1"/>
</dbReference>
<organism evidence="17 18">
    <name type="scientific">Pyrocoelia pectoralis</name>
    <dbReference type="NCBI Taxonomy" id="417401"/>
    <lineage>
        <taxon>Eukaryota</taxon>
        <taxon>Metazoa</taxon>
        <taxon>Ecdysozoa</taxon>
        <taxon>Arthropoda</taxon>
        <taxon>Hexapoda</taxon>
        <taxon>Insecta</taxon>
        <taxon>Pterygota</taxon>
        <taxon>Neoptera</taxon>
        <taxon>Endopterygota</taxon>
        <taxon>Coleoptera</taxon>
        <taxon>Polyphaga</taxon>
        <taxon>Elateriformia</taxon>
        <taxon>Elateroidea</taxon>
        <taxon>Lampyridae</taxon>
        <taxon>Lampyrinae</taxon>
        <taxon>Pyrocoelia</taxon>
    </lineage>
</organism>
<dbReference type="InterPro" id="IPR013785">
    <property type="entry name" value="Aldolase_TIM"/>
</dbReference>
<feature type="active site" description="For OMPdecase activity" evidence="14">
    <location>
        <position position="308"/>
    </location>
</feature>
<dbReference type="PANTHER" id="PTHR19278">
    <property type="entry name" value="OROTATE PHOSPHORIBOSYLTRANSFERASE"/>
    <property type="match status" value="1"/>
</dbReference>
<dbReference type="NCBIfam" id="TIGR01740">
    <property type="entry name" value="pyrF"/>
    <property type="match status" value="1"/>
</dbReference>
<dbReference type="SUPFAM" id="SSF51366">
    <property type="entry name" value="Ribulose-phoshate binding barrel"/>
    <property type="match status" value="1"/>
</dbReference>
<feature type="binding site" evidence="15">
    <location>
        <position position="441"/>
    </location>
    <ligand>
        <name>substrate</name>
    </ligand>
</feature>
<evidence type="ECO:0000256" key="5">
    <source>
        <dbReference type="ARBA" id="ARBA00011971"/>
    </source>
</evidence>
<dbReference type="GO" id="GO:0006207">
    <property type="term" value="P:'de novo' pyrimidine nucleobase biosynthetic process"/>
    <property type="evidence" value="ECO:0007669"/>
    <property type="project" value="InterPro"/>
</dbReference>
<dbReference type="HAMAP" id="MF_01208">
    <property type="entry name" value="PyrE"/>
    <property type="match status" value="1"/>
</dbReference>
<dbReference type="AlphaFoldDB" id="A0AAN7ZJ02"/>
<comment type="similarity">
    <text evidence="3">In the N-terminal section; belongs to the purine/pyrimidine phosphoribosyltransferase family.</text>
</comment>
<evidence type="ECO:0000256" key="6">
    <source>
        <dbReference type="ARBA" id="ARBA00012321"/>
    </source>
</evidence>
<evidence type="ECO:0000256" key="13">
    <source>
        <dbReference type="ARBA" id="ARBA00023268"/>
    </source>
</evidence>
<sequence>MAQLEEKVRSFAEELFKIGAIKIGEYVTKMNIPTPIYIDLRLIVSFPKLIELVSDIMIEYLKQIPKFDIICGVPYAALPLASALSMKLNIPMVMRRKESKSYGMRKMIEGVYKEGDRCLIIEDVVTSGSSIIETLEDLNEVGIHCSHALILMDRQQGGTNNLIKEGVTMHSLLNMTHLLKYLREANYIDDSTVNKVTNYMLTTQVDLSSNSIPSLNRLKLPYEERIAYAKNNRAQELFKIMSEKRTNLCVAADVTKSDELISLANQTGPYICLFKTHIDILEDFNIDVVEALKKIAEKHNFLLFEDRKFSDIGKTVQMQYSNGMYKILSWANVVTAHSLAGAGMLDAIKHGNNGVFLLAEISTSGSIIDKNYTEKTVKLALQYPDLVTGIVCQNPLFTSEPGFIQLTPGVQLDVEGDGLGQKYNTPDVVIGNGADIAVVGRGITKSSEPNVAAEKYRSLLWGAYLKRIE</sequence>
<feature type="domain" description="Orotidine 5'-phosphate decarboxylase" evidence="16">
    <location>
        <begin position="247"/>
        <end position="456"/>
    </location>
</feature>
<dbReference type="InterPro" id="IPR001754">
    <property type="entry name" value="OMPdeCOase_dom"/>
</dbReference>
<dbReference type="EC" id="2.4.2.10" evidence="5"/>
<name>A0AAN7ZJ02_9COLE</name>
<dbReference type="Pfam" id="PF00215">
    <property type="entry name" value="OMPdecase"/>
    <property type="match status" value="1"/>
</dbReference>
<dbReference type="GO" id="GO:0044205">
    <property type="term" value="P:'de novo' UMP biosynthetic process"/>
    <property type="evidence" value="ECO:0007669"/>
    <property type="project" value="InterPro"/>
</dbReference>
<dbReference type="SUPFAM" id="SSF53271">
    <property type="entry name" value="PRTase-like"/>
    <property type="match status" value="1"/>
</dbReference>
<feature type="active site" description="For OMPdecase activity" evidence="14">
    <location>
        <position position="311"/>
    </location>
</feature>
<comment type="similarity">
    <text evidence="4">In the C-terminal section; belongs to the OMP decarboxylase family.</text>
</comment>
<evidence type="ECO:0000313" key="18">
    <source>
        <dbReference type="Proteomes" id="UP001329430"/>
    </source>
</evidence>
<evidence type="ECO:0000256" key="2">
    <source>
        <dbReference type="ARBA" id="ARBA00004889"/>
    </source>
</evidence>
<keyword evidence="12" id="KW-0456">Lyase</keyword>
<dbReference type="EMBL" id="JAVRBK010000007">
    <property type="protein sequence ID" value="KAK5641421.1"/>
    <property type="molecule type" value="Genomic_DNA"/>
</dbReference>
<keyword evidence="9" id="KW-0808">Transferase</keyword>
<dbReference type="InterPro" id="IPR014732">
    <property type="entry name" value="OMPdecase"/>
</dbReference>
<evidence type="ECO:0000256" key="10">
    <source>
        <dbReference type="ARBA" id="ARBA00022793"/>
    </source>
</evidence>
<keyword evidence="10" id="KW-0210">Decarboxylase</keyword>
<dbReference type="PANTHER" id="PTHR19278:SF9">
    <property type="entry name" value="URIDINE 5'-MONOPHOSPHATE SYNTHASE"/>
    <property type="match status" value="1"/>
</dbReference>
<dbReference type="CDD" id="cd06223">
    <property type="entry name" value="PRTases_typeI"/>
    <property type="match status" value="1"/>
</dbReference>